<dbReference type="InterPro" id="IPR050415">
    <property type="entry name" value="MRET"/>
</dbReference>
<name>A0A6M6BJW1_9BACT</name>
<dbReference type="Gene3D" id="3.40.50.80">
    <property type="entry name" value="Nucleotide-binding domain of ferredoxin-NADP reductase (FNR) module"/>
    <property type="match status" value="1"/>
</dbReference>
<feature type="domain" description="FAD-binding FR-type" evidence="1">
    <location>
        <begin position="4"/>
        <end position="106"/>
    </location>
</feature>
<proteinExistence type="predicted"/>
<dbReference type="PRINTS" id="PR00406">
    <property type="entry name" value="CYTB5RDTASE"/>
</dbReference>
<dbReference type="InterPro" id="IPR001433">
    <property type="entry name" value="OxRdtase_FAD/NAD-bd"/>
</dbReference>
<dbReference type="SUPFAM" id="SSF52343">
    <property type="entry name" value="Ferredoxin reductase-like, C-terminal NADP-linked domain"/>
    <property type="match status" value="1"/>
</dbReference>
<dbReference type="Pfam" id="PF00175">
    <property type="entry name" value="NAD_binding_1"/>
    <property type="match status" value="1"/>
</dbReference>
<dbReference type="Gene3D" id="2.40.30.10">
    <property type="entry name" value="Translation factors"/>
    <property type="match status" value="1"/>
</dbReference>
<dbReference type="CDD" id="cd06217">
    <property type="entry name" value="FNR_iron_sulfur_binding_3"/>
    <property type="match status" value="1"/>
</dbReference>
<keyword evidence="3" id="KW-1185">Reference proteome</keyword>
<gene>
    <name evidence="2" type="ORF">HMJ29_16040</name>
</gene>
<dbReference type="SUPFAM" id="SSF63380">
    <property type="entry name" value="Riboflavin synthase domain-like"/>
    <property type="match status" value="1"/>
</dbReference>
<evidence type="ECO:0000313" key="3">
    <source>
        <dbReference type="Proteomes" id="UP000501623"/>
    </source>
</evidence>
<dbReference type="Pfam" id="PF00970">
    <property type="entry name" value="FAD_binding_6"/>
    <property type="match status" value="1"/>
</dbReference>
<dbReference type="PANTHER" id="PTHR47354">
    <property type="entry name" value="NADH OXIDOREDUCTASE HCR"/>
    <property type="match status" value="1"/>
</dbReference>
<dbReference type="KEGG" id="hts:HMJ29_16040"/>
<protein>
    <submittedName>
        <fullName evidence="2">Oxidoreductase</fullName>
    </submittedName>
</protein>
<dbReference type="PROSITE" id="PS51384">
    <property type="entry name" value="FAD_FR"/>
    <property type="match status" value="1"/>
</dbReference>
<dbReference type="InterPro" id="IPR008333">
    <property type="entry name" value="Cbr1-like_FAD-bd_dom"/>
</dbReference>
<dbReference type="PRINTS" id="PR00371">
    <property type="entry name" value="FPNCR"/>
</dbReference>
<accession>A0A6M6BJW1</accession>
<dbReference type="InterPro" id="IPR001709">
    <property type="entry name" value="Flavoprot_Pyr_Nucl_cyt_Rdtase"/>
</dbReference>
<dbReference type="InterPro" id="IPR039261">
    <property type="entry name" value="FNR_nucleotide-bd"/>
</dbReference>
<evidence type="ECO:0000313" key="2">
    <source>
        <dbReference type="EMBL" id="QJX48350.1"/>
    </source>
</evidence>
<reference evidence="2 3" key="1">
    <citation type="submission" date="2020-05" db="EMBL/GenBank/DDBJ databases">
        <title>Complete genome sequence of Hymenobacter sp. TS19 in Coasted Sand Dune.</title>
        <authorList>
            <person name="Lee J.-H."/>
            <person name="Jung J.-H."/>
            <person name="Jeong S."/>
            <person name="Zhao L."/>
            <person name="Kim M.-K."/>
            <person name="Seo H.-S."/>
            <person name="Lim S."/>
        </authorList>
    </citation>
    <scope>NUCLEOTIDE SEQUENCE [LARGE SCALE GENOMIC DNA]</scope>
    <source>
        <strain evidence="2 3">TS19</strain>
    </source>
</reference>
<dbReference type="AlphaFoldDB" id="A0A6M6BJW1"/>
<dbReference type="PANTHER" id="PTHR47354:SF5">
    <property type="entry name" value="PROTEIN RFBI"/>
    <property type="match status" value="1"/>
</dbReference>
<evidence type="ECO:0000259" key="1">
    <source>
        <dbReference type="PROSITE" id="PS51384"/>
    </source>
</evidence>
<dbReference type="InterPro" id="IPR017927">
    <property type="entry name" value="FAD-bd_FR_type"/>
</dbReference>
<dbReference type="InterPro" id="IPR017938">
    <property type="entry name" value="Riboflavin_synthase-like_b-brl"/>
</dbReference>
<dbReference type="Proteomes" id="UP000501623">
    <property type="component" value="Chromosome"/>
</dbReference>
<dbReference type="EMBL" id="CP053538">
    <property type="protein sequence ID" value="QJX48350.1"/>
    <property type="molecule type" value="Genomic_DNA"/>
</dbReference>
<dbReference type="GO" id="GO:0016491">
    <property type="term" value="F:oxidoreductase activity"/>
    <property type="evidence" value="ECO:0007669"/>
    <property type="project" value="InterPro"/>
</dbReference>
<dbReference type="RefSeq" id="WP_171592435.1">
    <property type="nucleotide sequence ID" value="NZ_CP053538.1"/>
</dbReference>
<organism evidence="2 3">
    <name type="scientific">Hymenobacter taeanensis</name>
    <dbReference type="NCBI Taxonomy" id="2735321"/>
    <lineage>
        <taxon>Bacteria</taxon>
        <taxon>Pseudomonadati</taxon>
        <taxon>Bacteroidota</taxon>
        <taxon>Cytophagia</taxon>
        <taxon>Cytophagales</taxon>
        <taxon>Hymenobacteraceae</taxon>
        <taxon>Hymenobacter</taxon>
    </lineage>
</organism>
<sequence length="247" mass="26619">MSGLAWQLGTVVAITPETPRAKTFTLRLPHWQQHRAGQHYTLRLTAPDGYQAQRSYSIASPPEQTGEVAFTVELIDEGEVSGYLFEGVQLGDQLEVRGPIGGYFAWDATPQAGPLLLVAGGSGIVPLMCMLRHRQRSGLRNPTVLLYSSRTPEEVIYQQELTAMAQADPSFSLQQTFTRQLPAGWAGYQRRLDEAMLGEVLGLLPAAPQCFICGPTGLVESAASTLAGPLGLPASAIHTERFGPSGT</sequence>